<dbReference type="EMBL" id="CACRXK020006331">
    <property type="protein sequence ID" value="CAB4009083.1"/>
    <property type="molecule type" value="Genomic_DNA"/>
</dbReference>
<comment type="caution">
    <text evidence="1">The sequence shown here is derived from an EMBL/GenBank/DDBJ whole genome shotgun (WGS) entry which is preliminary data.</text>
</comment>
<proteinExistence type="predicted"/>
<keyword evidence="2" id="KW-1185">Reference proteome</keyword>
<protein>
    <submittedName>
        <fullName evidence="1">Uncharacterized protein</fullName>
    </submittedName>
</protein>
<dbReference type="OrthoDB" id="10072349at2759"/>
<gene>
    <name evidence="1" type="ORF">PACLA_8A070908</name>
</gene>
<name>A0A7D9IMG4_PARCT</name>
<evidence type="ECO:0000313" key="2">
    <source>
        <dbReference type="Proteomes" id="UP001152795"/>
    </source>
</evidence>
<sequence>MSNEVTRRLTRFLDNPLEQTGFRSLERLELTRRLGSIEHHTGVGVTNSITECVKIYDINRSQYLGGSFDGAYYYCYFGFEGNKRKHHDWDPLHKAGLQDIHIRKDPTFEWLVSTTKIIGEVFKVVNYGKEFEHLFSVAKEMKESGEADISFKTPELFSETRFANHARKVYVSFREDFPAIIRTLEEVQLENMEGNSDDRKKATHASDLLDKILNTRFTVRLSGLCDIYEVFGHGVNILQTVDMLPHDKFDRFHSVVIGKFNSMTASLDHATCISSYGSKCQWPTLHRDLEEIKTIGSYRGIPMAQSYGEEINTRMGERRAARNARDEQQGIVIIVKAQQDLQKLVQRMYECLHNKVYHEGDKSMLKTLRPIIDLSSLALKVKQKSAAHVLALDGEQFTKVSKQLATNIDDVPDSEIRIQFREFIRRLDVAQLNEEDLCSIKLIKVFLETERKLYVDIEMVMHVI</sequence>
<organism evidence="1 2">
    <name type="scientific">Paramuricea clavata</name>
    <name type="common">Red gorgonian</name>
    <name type="synonym">Violescent sea-whip</name>
    <dbReference type="NCBI Taxonomy" id="317549"/>
    <lineage>
        <taxon>Eukaryota</taxon>
        <taxon>Metazoa</taxon>
        <taxon>Cnidaria</taxon>
        <taxon>Anthozoa</taxon>
        <taxon>Octocorallia</taxon>
        <taxon>Malacalcyonacea</taxon>
        <taxon>Plexauridae</taxon>
        <taxon>Paramuricea</taxon>
    </lineage>
</organism>
<dbReference type="Proteomes" id="UP001152795">
    <property type="component" value="Unassembled WGS sequence"/>
</dbReference>
<accession>A0A7D9IMG4</accession>
<reference evidence="1" key="1">
    <citation type="submission" date="2020-04" db="EMBL/GenBank/DDBJ databases">
        <authorList>
            <person name="Alioto T."/>
            <person name="Alioto T."/>
            <person name="Gomez Garrido J."/>
        </authorList>
    </citation>
    <scope>NUCLEOTIDE SEQUENCE</scope>
    <source>
        <strain evidence="1">A484AB</strain>
    </source>
</reference>
<dbReference type="AlphaFoldDB" id="A0A7D9IMG4"/>
<evidence type="ECO:0000313" key="1">
    <source>
        <dbReference type="EMBL" id="CAB4009083.1"/>
    </source>
</evidence>